<protein>
    <submittedName>
        <fullName evidence="1">Uncharacterized protein</fullName>
    </submittedName>
</protein>
<dbReference type="EMBL" id="KL596632">
    <property type="protein sequence ID" value="KER32661.1"/>
    <property type="molecule type" value="Genomic_DNA"/>
</dbReference>
<dbReference type="Proteomes" id="UP000054324">
    <property type="component" value="Unassembled WGS sequence"/>
</dbReference>
<dbReference type="AlphaFoldDB" id="A0A075A033"/>
<dbReference type="KEGG" id="ovi:T265_01344"/>
<reference evidence="1 2" key="1">
    <citation type="submission" date="2013-11" db="EMBL/GenBank/DDBJ databases">
        <title>Opisthorchis viverrini - life in the bile duct.</title>
        <authorList>
            <person name="Young N.D."/>
            <person name="Nagarajan N."/>
            <person name="Lin S.J."/>
            <person name="Korhonen P.K."/>
            <person name="Jex A.R."/>
            <person name="Hall R.S."/>
            <person name="Safavi-Hemami H."/>
            <person name="Kaewkong W."/>
            <person name="Bertrand D."/>
            <person name="Gao S."/>
            <person name="Seet Q."/>
            <person name="Wongkham S."/>
            <person name="Teh B.T."/>
            <person name="Wongkham C."/>
            <person name="Intapan P.M."/>
            <person name="Maleewong W."/>
            <person name="Yang X."/>
            <person name="Hu M."/>
            <person name="Wang Z."/>
            <person name="Hofmann A."/>
            <person name="Sternberg P.W."/>
            <person name="Tan P."/>
            <person name="Wang J."/>
            <person name="Gasser R.B."/>
        </authorList>
    </citation>
    <scope>NUCLEOTIDE SEQUENCE [LARGE SCALE GENOMIC DNA]</scope>
</reference>
<evidence type="ECO:0000313" key="1">
    <source>
        <dbReference type="EMBL" id="KER32661.1"/>
    </source>
</evidence>
<dbReference type="RefSeq" id="XP_009163614.1">
    <property type="nucleotide sequence ID" value="XM_009165350.1"/>
</dbReference>
<evidence type="ECO:0000313" key="2">
    <source>
        <dbReference type="Proteomes" id="UP000054324"/>
    </source>
</evidence>
<name>A0A075A033_OPIVI</name>
<sequence>MKTIQKINARIHEADCRSYCRIPALGTKSPPNISKALYTRYIWYSVFMVNLHLSTASKEGIATTPVFNTVGYAERKNRLLNFLLRNESSALTKSSSNSAGENLRRQKRVQLQEVDSFICDLGSFRSLDKKKRAKFGIPKIS</sequence>
<accession>A0A075A033</accession>
<proteinExistence type="predicted"/>
<organism evidence="1 2">
    <name type="scientific">Opisthorchis viverrini</name>
    <name type="common">Southeast Asian liver fluke</name>
    <dbReference type="NCBI Taxonomy" id="6198"/>
    <lineage>
        <taxon>Eukaryota</taxon>
        <taxon>Metazoa</taxon>
        <taxon>Spiralia</taxon>
        <taxon>Lophotrochozoa</taxon>
        <taxon>Platyhelminthes</taxon>
        <taxon>Trematoda</taxon>
        <taxon>Digenea</taxon>
        <taxon>Opisthorchiida</taxon>
        <taxon>Opisthorchiata</taxon>
        <taxon>Opisthorchiidae</taxon>
        <taxon>Opisthorchis</taxon>
    </lineage>
</organism>
<gene>
    <name evidence="1" type="ORF">T265_01344</name>
</gene>
<keyword evidence="2" id="KW-1185">Reference proteome</keyword>
<dbReference type="GeneID" id="20315532"/>
<dbReference type="CTD" id="20315532"/>